<feature type="domain" description="HTH marR-type" evidence="4">
    <location>
        <begin position="13"/>
        <end position="152"/>
    </location>
</feature>
<dbReference type="Gene3D" id="1.10.10.10">
    <property type="entry name" value="Winged helix-like DNA-binding domain superfamily/Winged helix DNA-binding domain"/>
    <property type="match status" value="1"/>
</dbReference>
<organism evidence="5 6">
    <name type="scientific">Methanospirillum purgamenti</name>
    <dbReference type="NCBI Taxonomy" id="2834276"/>
    <lineage>
        <taxon>Archaea</taxon>
        <taxon>Methanobacteriati</taxon>
        <taxon>Methanobacteriota</taxon>
        <taxon>Stenosarchaea group</taxon>
        <taxon>Methanomicrobia</taxon>
        <taxon>Methanomicrobiales</taxon>
        <taxon>Methanospirillaceae</taxon>
        <taxon>Methanospirillum</taxon>
    </lineage>
</organism>
<dbReference type="RefSeq" id="WP_214420651.1">
    <property type="nucleotide sequence ID" value="NZ_CP075546.1"/>
</dbReference>
<keyword evidence="2" id="KW-0238">DNA-binding</keyword>
<dbReference type="PANTHER" id="PTHR42756">
    <property type="entry name" value="TRANSCRIPTIONAL REGULATOR, MARR"/>
    <property type="match status" value="1"/>
</dbReference>
<evidence type="ECO:0000256" key="1">
    <source>
        <dbReference type="ARBA" id="ARBA00023015"/>
    </source>
</evidence>
<keyword evidence="1" id="KW-0805">Transcription regulation</keyword>
<dbReference type="SUPFAM" id="SSF46785">
    <property type="entry name" value="Winged helix' DNA-binding domain"/>
    <property type="match status" value="1"/>
</dbReference>
<dbReference type="InterPro" id="IPR036388">
    <property type="entry name" value="WH-like_DNA-bd_sf"/>
</dbReference>
<dbReference type="GO" id="GO:0003700">
    <property type="term" value="F:DNA-binding transcription factor activity"/>
    <property type="evidence" value="ECO:0007669"/>
    <property type="project" value="InterPro"/>
</dbReference>
<proteinExistence type="predicted"/>
<protein>
    <submittedName>
        <fullName evidence="5">MarR family transcriptional regulator</fullName>
    </submittedName>
</protein>
<dbReference type="GeneID" id="65567706"/>
<dbReference type="AlphaFoldDB" id="A0A8E7AYM6"/>
<evidence type="ECO:0000313" key="5">
    <source>
        <dbReference type="EMBL" id="QVV89870.1"/>
    </source>
</evidence>
<dbReference type="PANTHER" id="PTHR42756:SF1">
    <property type="entry name" value="TRANSCRIPTIONAL REPRESSOR OF EMRAB OPERON"/>
    <property type="match status" value="1"/>
</dbReference>
<dbReference type="Proteomes" id="UP000680656">
    <property type="component" value="Chromosome"/>
</dbReference>
<gene>
    <name evidence="5" type="ORF">KHC33_05060</name>
</gene>
<dbReference type="Pfam" id="PF12802">
    <property type="entry name" value="MarR_2"/>
    <property type="match status" value="1"/>
</dbReference>
<sequence>MTPMVKTPQEIAATEILQLFLEFQVIMKIAFPDLSGMQEAKYRLLGILEAQGTKSMSDLCGSMFISKPYMSRLVEHLVSEGLVERIVDPSDRRAMNISVTDEGRKELRMLLQNMRNNIIPFISKLSSSDLKRFCDASKEIHTIFSIFTDRYDQSAWSFYTLDKKDSP</sequence>
<keyword evidence="3" id="KW-0804">Transcription</keyword>
<reference evidence="5 6" key="1">
    <citation type="submission" date="2021-05" db="EMBL/GenBank/DDBJ databases">
        <title>A novel Methanospirillum isolate from a pyrite-forming mixed culture.</title>
        <authorList>
            <person name="Bunk B."/>
            <person name="Sproer C."/>
            <person name="Spring S."/>
            <person name="Pester M."/>
        </authorList>
    </citation>
    <scope>NUCLEOTIDE SEQUENCE [LARGE SCALE GENOMIC DNA]</scope>
    <source>
        <strain evidence="5 6">J.3.6.1-F.2.7.3</strain>
    </source>
</reference>
<evidence type="ECO:0000313" key="6">
    <source>
        <dbReference type="Proteomes" id="UP000680656"/>
    </source>
</evidence>
<dbReference type="InterPro" id="IPR000835">
    <property type="entry name" value="HTH_MarR-typ"/>
</dbReference>
<dbReference type="KEGG" id="mrtj:KHC33_05060"/>
<dbReference type="EMBL" id="CP075546">
    <property type="protein sequence ID" value="QVV89870.1"/>
    <property type="molecule type" value="Genomic_DNA"/>
</dbReference>
<evidence type="ECO:0000259" key="4">
    <source>
        <dbReference type="PROSITE" id="PS50995"/>
    </source>
</evidence>
<name>A0A8E7AYM6_9EURY</name>
<accession>A0A8E7AYM6</accession>
<dbReference type="SMART" id="SM00347">
    <property type="entry name" value="HTH_MARR"/>
    <property type="match status" value="1"/>
</dbReference>
<dbReference type="InterPro" id="IPR036390">
    <property type="entry name" value="WH_DNA-bd_sf"/>
</dbReference>
<evidence type="ECO:0000256" key="2">
    <source>
        <dbReference type="ARBA" id="ARBA00023125"/>
    </source>
</evidence>
<dbReference type="PRINTS" id="PR00598">
    <property type="entry name" value="HTHMARR"/>
</dbReference>
<keyword evidence="6" id="KW-1185">Reference proteome</keyword>
<evidence type="ECO:0000256" key="3">
    <source>
        <dbReference type="ARBA" id="ARBA00023163"/>
    </source>
</evidence>
<dbReference type="PROSITE" id="PS50995">
    <property type="entry name" value="HTH_MARR_2"/>
    <property type="match status" value="1"/>
</dbReference>
<dbReference type="GO" id="GO:0003677">
    <property type="term" value="F:DNA binding"/>
    <property type="evidence" value="ECO:0007669"/>
    <property type="project" value="UniProtKB-KW"/>
</dbReference>